<reference evidence="1 2" key="2">
    <citation type="journal article" date="2018" name="Plant J.">
        <title>The Physcomitrella patens chromosome-scale assembly reveals moss genome structure and evolution.</title>
        <authorList>
            <person name="Lang D."/>
            <person name="Ullrich K.K."/>
            <person name="Murat F."/>
            <person name="Fuchs J."/>
            <person name="Jenkins J."/>
            <person name="Haas F.B."/>
            <person name="Piednoel M."/>
            <person name="Gundlach H."/>
            <person name="Van Bel M."/>
            <person name="Meyberg R."/>
            <person name="Vives C."/>
            <person name="Morata J."/>
            <person name="Symeonidi A."/>
            <person name="Hiss M."/>
            <person name="Muchero W."/>
            <person name="Kamisugi Y."/>
            <person name="Saleh O."/>
            <person name="Blanc G."/>
            <person name="Decker E.L."/>
            <person name="van Gessel N."/>
            <person name="Grimwood J."/>
            <person name="Hayes R.D."/>
            <person name="Graham S.W."/>
            <person name="Gunter L.E."/>
            <person name="McDaniel S.F."/>
            <person name="Hoernstein S.N.W."/>
            <person name="Larsson A."/>
            <person name="Li F.W."/>
            <person name="Perroud P.F."/>
            <person name="Phillips J."/>
            <person name="Ranjan P."/>
            <person name="Rokshar D.S."/>
            <person name="Rothfels C.J."/>
            <person name="Schneider L."/>
            <person name="Shu S."/>
            <person name="Stevenson D.W."/>
            <person name="Thummler F."/>
            <person name="Tillich M."/>
            <person name="Villarreal Aguilar J.C."/>
            <person name="Widiez T."/>
            <person name="Wong G.K."/>
            <person name="Wymore A."/>
            <person name="Zhang Y."/>
            <person name="Zimmer A.D."/>
            <person name="Quatrano R.S."/>
            <person name="Mayer K.F.X."/>
            <person name="Goodstein D."/>
            <person name="Casacuberta J.M."/>
            <person name="Vandepoele K."/>
            <person name="Reski R."/>
            <person name="Cuming A.C."/>
            <person name="Tuskan G.A."/>
            <person name="Maumus F."/>
            <person name="Salse J."/>
            <person name="Schmutz J."/>
            <person name="Rensing S.A."/>
        </authorList>
    </citation>
    <scope>NUCLEOTIDE SEQUENCE [LARGE SCALE GENOMIC DNA]</scope>
    <source>
        <strain evidence="1 2">cv. Gransden 2004</strain>
    </source>
</reference>
<name>A0A7I4AHI9_PHYPA</name>
<dbReference type="EMBL" id="ABEU02000012">
    <property type="status" value="NOT_ANNOTATED_CDS"/>
    <property type="molecule type" value="Genomic_DNA"/>
</dbReference>
<reference evidence="1" key="3">
    <citation type="submission" date="2020-12" db="UniProtKB">
        <authorList>
            <consortium name="EnsemblPlants"/>
        </authorList>
    </citation>
    <scope>IDENTIFICATION</scope>
</reference>
<keyword evidence="2" id="KW-1185">Reference proteome</keyword>
<sequence length="157" mass="17265">MLDSKGDIDRHCEAHLDRQRLSGGQWAPFSARFTVARTSISSERRLATPHKSANSATLSSTSELYRTRLKVAGEAHGGRGILHLTQVIQTDPWQKSRRLSFAHSRVSLHLCASLQLWFPGPALQGKEKASSSIEKIHTGLQHPIIGTGEMDGDPIYG</sequence>
<dbReference type="InParanoid" id="A0A7I4AHI9"/>
<reference evidence="1 2" key="1">
    <citation type="journal article" date="2008" name="Science">
        <title>The Physcomitrella genome reveals evolutionary insights into the conquest of land by plants.</title>
        <authorList>
            <person name="Rensing S."/>
            <person name="Lang D."/>
            <person name="Zimmer A."/>
            <person name="Terry A."/>
            <person name="Salamov A."/>
            <person name="Shapiro H."/>
            <person name="Nishiyama T."/>
            <person name="Perroud P.-F."/>
            <person name="Lindquist E."/>
            <person name="Kamisugi Y."/>
            <person name="Tanahashi T."/>
            <person name="Sakakibara K."/>
            <person name="Fujita T."/>
            <person name="Oishi K."/>
            <person name="Shin-I T."/>
            <person name="Kuroki Y."/>
            <person name="Toyoda A."/>
            <person name="Suzuki Y."/>
            <person name="Hashimoto A."/>
            <person name="Yamaguchi K."/>
            <person name="Sugano A."/>
            <person name="Kohara Y."/>
            <person name="Fujiyama A."/>
            <person name="Anterola A."/>
            <person name="Aoki S."/>
            <person name="Ashton N."/>
            <person name="Barbazuk W.B."/>
            <person name="Barker E."/>
            <person name="Bennetzen J."/>
            <person name="Bezanilla M."/>
            <person name="Blankenship R."/>
            <person name="Cho S.H."/>
            <person name="Dutcher S."/>
            <person name="Estelle M."/>
            <person name="Fawcett J.A."/>
            <person name="Gundlach H."/>
            <person name="Hanada K."/>
            <person name="Heyl A."/>
            <person name="Hicks K.A."/>
            <person name="Hugh J."/>
            <person name="Lohr M."/>
            <person name="Mayer K."/>
            <person name="Melkozernov A."/>
            <person name="Murata T."/>
            <person name="Nelson D."/>
            <person name="Pils B."/>
            <person name="Prigge M."/>
            <person name="Reiss B."/>
            <person name="Renner T."/>
            <person name="Rombauts S."/>
            <person name="Rushton P."/>
            <person name="Sanderfoot A."/>
            <person name="Schween G."/>
            <person name="Shiu S.-H."/>
            <person name="Stueber K."/>
            <person name="Theodoulou F.L."/>
            <person name="Tu H."/>
            <person name="Van de Peer Y."/>
            <person name="Verrier P.J."/>
            <person name="Waters E."/>
            <person name="Wood A."/>
            <person name="Yang L."/>
            <person name="Cove D."/>
            <person name="Cuming A."/>
            <person name="Hasebe M."/>
            <person name="Lucas S."/>
            <person name="Mishler D.B."/>
            <person name="Reski R."/>
            <person name="Grigoriev I."/>
            <person name="Quatrano R.S."/>
            <person name="Boore J.L."/>
        </authorList>
    </citation>
    <scope>NUCLEOTIDE SEQUENCE [LARGE SCALE GENOMIC DNA]</scope>
    <source>
        <strain evidence="1 2">cv. Gransden 2004</strain>
    </source>
</reference>
<organism evidence="1 2">
    <name type="scientific">Physcomitrium patens</name>
    <name type="common">Spreading-leaved earth moss</name>
    <name type="synonym">Physcomitrella patens</name>
    <dbReference type="NCBI Taxonomy" id="3218"/>
    <lineage>
        <taxon>Eukaryota</taxon>
        <taxon>Viridiplantae</taxon>
        <taxon>Streptophyta</taxon>
        <taxon>Embryophyta</taxon>
        <taxon>Bryophyta</taxon>
        <taxon>Bryophytina</taxon>
        <taxon>Bryopsida</taxon>
        <taxon>Funariidae</taxon>
        <taxon>Funariales</taxon>
        <taxon>Funariaceae</taxon>
        <taxon>Physcomitrium</taxon>
    </lineage>
</organism>
<evidence type="ECO:0000313" key="1">
    <source>
        <dbReference type="EnsemblPlants" id="Pp3c12_22900V3.2"/>
    </source>
</evidence>
<accession>A0A7I4AHI9</accession>
<protein>
    <submittedName>
        <fullName evidence="1">Uncharacterized protein</fullName>
    </submittedName>
</protein>
<dbReference type="Gramene" id="Pp3c12_22900V3.2">
    <property type="protein sequence ID" value="Pp3c12_22900V3.2"/>
    <property type="gene ID" value="Pp3c12_22900"/>
</dbReference>
<dbReference type="AlphaFoldDB" id="A0A7I4AHI9"/>
<dbReference type="EnsemblPlants" id="Pp3c12_22900V3.2">
    <property type="protein sequence ID" value="Pp3c12_22900V3.2"/>
    <property type="gene ID" value="Pp3c12_22900"/>
</dbReference>
<proteinExistence type="predicted"/>
<dbReference type="Proteomes" id="UP000006727">
    <property type="component" value="Chromosome 12"/>
</dbReference>
<evidence type="ECO:0000313" key="2">
    <source>
        <dbReference type="Proteomes" id="UP000006727"/>
    </source>
</evidence>